<dbReference type="EMBL" id="JAAEDI010000028">
    <property type="protein sequence ID" value="MBR0652430.1"/>
    <property type="molecule type" value="Genomic_DNA"/>
</dbReference>
<dbReference type="RefSeq" id="WP_211871146.1">
    <property type="nucleotide sequence ID" value="NZ_JAAEDI010000028.1"/>
</dbReference>
<feature type="signal peptide" evidence="1">
    <location>
        <begin position="1"/>
        <end position="18"/>
    </location>
</feature>
<dbReference type="Proteomes" id="UP000698752">
    <property type="component" value="Unassembled WGS sequence"/>
</dbReference>
<keyword evidence="3" id="KW-1185">Reference proteome</keyword>
<accession>A0ABS5EN97</accession>
<sequence>MKHLLRALAALPLLAAVAGCGAPAPGQNAAAVQSLAPDANLDARSLGRGVAAARPAAVQVQDNPGSPTILYAVSPRLQTGSPASLPMIVTSLGAERQRADGSIAYRALVVVSNARGQAGFSRATTRQGDTVPVRTMSRERDCAAAAGCVFVETLMLTFPPEMLRQAVEANAPIRLRISGSASFIEVGIPAGHIRALLEAAGGTAPRA</sequence>
<evidence type="ECO:0008006" key="4">
    <source>
        <dbReference type="Google" id="ProtNLM"/>
    </source>
</evidence>
<keyword evidence="1" id="KW-0732">Signal</keyword>
<feature type="chain" id="PRO_5047487539" description="Lipoprotein" evidence="1">
    <location>
        <begin position="19"/>
        <end position="207"/>
    </location>
</feature>
<gene>
    <name evidence="2" type="ORF">GXW78_22430</name>
</gene>
<evidence type="ECO:0000313" key="3">
    <source>
        <dbReference type="Proteomes" id="UP000698752"/>
    </source>
</evidence>
<evidence type="ECO:0000313" key="2">
    <source>
        <dbReference type="EMBL" id="MBR0652430.1"/>
    </source>
</evidence>
<evidence type="ECO:0000256" key="1">
    <source>
        <dbReference type="SAM" id="SignalP"/>
    </source>
</evidence>
<protein>
    <recommendedName>
        <fullName evidence="4">Lipoprotein</fullName>
    </recommendedName>
</protein>
<reference evidence="3" key="1">
    <citation type="journal article" date="2021" name="Syst. Appl. Microbiol.">
        <title>Roseomonas hellenica sp. nov., isolated from roots of wild-growing Alkanna tinctoria.</title>
        <authorList>
            <person name="Rat A."/>
            <person name="Naranjo H.D."/>
            <person name="Lebbe L."/>
            <person name="Cnockaert M."/>
            <person name="Krigas N."/>
            <person name="Grigoriadou K."/>
            <person name="Maloupa E."/>
            <person name="Willems A."/>
        </authorList>
    </citation>
    <scope>NUCLEOTIDE SEQUENCE [LARGE SCALE GENOMIC DNA]</scope>
    <source>
        <strain evidence="3">LMG 31159</strain>
    </source>
</reference>
<proteinExistence type="predicted"/>
<dbReference type="PROSITE" id="PS51257">
    <property type="entry name" value="PROKAR_LIPOPROTEIN"/>
    <property type="match status" value="1"/>
</dbReference>
<name>A0ABS5EN97_9PROT</name>
<organism evidence="2 3">
    <name type="scientific">Neoroseomonas terrae</name>
    <dbReference type="NCBI Taxonomy" id="424799"/>
    <lineage>
        <taxon>Bacteria</taxon>
        <taxon>Pseudomonadati</taxon>
        <taxon>Pseudomonadota</taxon>
        <taxon>Alphaproteobacteria</taxon>
        <taxon>Acetobacterales</taxon>
        <taxon>Acetobacteraceae</taxon>
        <taxon>Neoroseomonas</taxon>
    </lineage>
</organism>
<comment type="caution">
    <text evidence="2">The sequence shown here is derived from an EMBL/GenBank/DDBJ whole genome shotgun (WGS) entry which is preliminary data.</text>
</comment>